<feature type="signal peptide" evidence="2">
    <location>
        <begin position="1"/>
        <end position="26"/>
    </location>
</feature>
<dbReference type="OrthoDB" id="4566419at2"/>
<sequence length="317" mass="32806">MSAPRFPRAATGLVSLSAAVALTLTACSSDDGVATDPDRGCDEASSRDADGVRPIELPPAHLTVTEPGTGELRVPASAPRTDAPQRVTVTTESRETSVVSGQEPSSTVESVTLPLTARAGCTDPKNLEFTLGTPTSPDGALEPALAAFDGADGGVTYADGLAPTELRILPPADAEDPATRAVEQSLVTAFTLAVPVPTTAIGPGAKWRVTRTVSSATTLTQTMDVTVTAWEGDRLTVSVSVDETPVDPIFRIPGSNATLDLTRYRNAGTGSVTIDLTTLLPASASLKLQGARELVGTDPNRPILQHTTLDLAWTPTD</sequence>
<evidence type="ECO:0000313" key="4">
    <source>
        <dbReference type="Proteomes" id="UP000239814"/>
    </source>
</evidence>
<dbReference type="KEGG" id="git:C6V83_12630"/>
<dbReference type="EMBL" id="CP027433">
    <property type="protein sequence ID" value="AVM00974.1"/>
    <property type="molecule type" value="Genomic_DNA"/>
</dbReference>
<organism evidence="3 4">
    <name type="scientific">Gordonia iterans</name>
    <dbReference type="NCBI Taxonomy" id="1004901"/>
    <lineage>
        <taxon>Bacteria</taxon>
        <taxon>Bacillati</taxon>
        <taxon>Actinomycetota</taxon>
        <taxon>Actinomycetes</taxon>
        <taxon>Mycobacteriales</taxon>
        <taxon>Gordoniaceae</taxon>
        <taxon>Gordonia</taxon>
    </lineage>
</organism>
<evidence type="ECO:0000256" key="2">
    <source>
        <dbReference type="SAM" id="SignalP"/>
    </source>
</evidence>
<accession>A0A2S0KH23</accession>
<proteinExistence type="predicted"/>
<evidence type="ECO:0000313" key="3">
    <source>
        <dbReference type="EMBL" id="AVM00974.1"/>
    </source>
</evidence>
<reference evidence="3 4" key="1">
    <citation type="submission" date="2018-03" db="EMBL/GenBank/DDBJ databases">
        <title>Characteristics and genome of n-alkane degrading marine bacteria Gordonia iterans isolated from crude oil contaminated in Tae-an, South Korea.</title>
        <authorList>
            <person name="Lee S.-S."/>
            <person name="Kim H."/>
        </authorList>
    </citation>
    <scope>NUCLEOTIDE SEQUENCE [LARGE SCALE GENOMIC DNA]</scope>
    <source>
        <strain evidence="3 4">Co17</strain>
    </source>
</reference>
<feature type="compositionally biased region" description="Basic and acidic residues" evidence="1">
    <location>
        <begin position="36"/>
        <end position="53"/>
    </location>
</feature>
<dbReference type="RefSeq" id="WP_105942687.1">
    <property type="nucleotide sequence ID" value="NZ_CP027433.1"/>
</dbReference>
<protein>
    <submittedName>
        <fullName evidence="3">Uncharacterized protein</fullName>
    </submittedName>
</protein>
<keyword evidence="2" id="KW-0732">Signal</keyword>
<name>A0A2S0KH23_9ACTN</name>
<dbReference type="AlphaFoldDB" id="A0A2S0KH23"/>
<feature type="chain" id="PRO_5015658572" evidence="2">
    <location>
        <begin position="27"/>
        <end position="317"/>
    </location>
</feature>
<evidence type="ECO:0000256" key="1">
    <source>
        <dbReference type="SAM" id="MobiDB-lite"/>
    </source>
</evidence>
<feature type="region of interest" description="Disordered" evidence="1">
    <location>
        <begin position="29"/>
        <end position="85"/>
    </location>
</feature>
<dbReference type="PROSITE" id="PS51257">
    <property type="entry name" value="PROKAR_LIPOPROTEIN"/>
    <property type="match status" value="1"/>
</dbReference>
<keyword evidence="4" id="KW-1185">Reference proteome</keyword>
<gene>
    <name evidence="3" type="ORF">C6V83_12630</name>
</gene>
<dbReference type="Proteomes" id="UP000239814">
    <property type="component" value="Chromosome"/>
</dbReference>